<reference evidence="2 3" key="1">
    <citation type="submission" date="2024-03" db="EMBL/GenBank/DDBJ databases">
        <title>Draft genome sequence of Klenkia sp. LSe6-5.</title>
        <authorList>
            <person name="Duangmal K."/>
            <person name="Chantavorakit T."/>
        </authorList>
    </citation>
    <scope>NUCLEOTIDE SEQUENCE [LARGE SCALE GENOMIC DNA]</scope>
    <source>
        <strain evidence="2 3">LSe6-5</strain>
    </source>
</reference>
<dbReference type="RefSeq" id="WP_336402524.1">
    <property type="nucleotide sequence ID" value="NZ_JBAPLU010000001.1"/>
</dbReference>
<sequence length="337" mass="36589">MSILSVHPLVRAAAARQHGVVTRRDLVRAGVGDQEIRTRVARGEWVRLRRGVYVAADVLAAASTRRRRHVIACSAALLTLGRPGVALGGLSAAAVWGLPIPAADHAVTVLDPEQSLRSTGLRVLTAPLPPGSVTTHLDLPVTTMARTVADCARLESLELALCVADAARWDDRLTRAELDAVVEGMRGWRGAAAARCVADLCRAGVESPLETRVRLRLVEAGIAEPELLVTIRADGRVIEADGWWDAAGVVMECDGRVKYRDPWGGSTTEQKHWDEKRRAEVATAAGVRFWRVADEDLRSDAAWAAALGRLRAMLAHPLPGPRRFTVTHEPRRTRRTA</sequence>
<name>A0ABU8DNY7_9ACTN</name>
<dbReference type="InterPro" id="IPR025159">
    <property type="entry name" value="AbiEi_N"/>
</dbReference>
<dbReference type="Proteomes" id="UP001361570">
    <property type="component" value="Unassembled WGS sequence"/>
</dbReference>
<protein>
    <submittedName>
        <fullName evidence="2">Type IV toxin-antitoxin system AbiEi family antitoxin domain-containing protein</fullName>
    </submittedName>
</protein>
<evidence type="ECO:0000313" key="2">
    <source>
        <dbReference type="EMBL" id="MEI4270383.1"/>
    </source>
</evidence>
<evidence type="ECO:0000259" key="1">
    <source>
        <dbReference type="Pfam" id="PF13338"/>
    </source>
</evidence>
<proteinExistence type="predicted"/>
<dbReference type="EMBL" id="JBAPLU010000001">
    <property type="protein sequence ID" value="MEI4270383.1"/>
    <property type="molecule type" value="Genomic_DNA"/>
</dbReference>
<feature type="domain" description="AbiEi antitoxin N-terminal" evidence="1">
    <location>
        <begin position="10"/>
        <end position="54"/>
    </location>
</feature>
<comment type="caution">
    <text evidence="2">The sequence shown here is derived from an EMBL/GenBank/DDBJ whole genome shotgun (WGS) entry which is preliminary data.</text>
</comment>
<organism evidence="2 3">
    <name type="scientific">Klenkia sesuvii</name>
    <dbReference type="NCBI Taxonomy" id="3103137"/>
    <lineage>
        <taxon>Bacteria</taxon>
        <taxon>Bacillati</taxon>
        <taxon>Actinomycetota</taxon>
        <taxon>Actinomycetes</taxon>
        <taxon>Geodermatophilales</taxon>
        <taxon>Geodermatophilaceae</taxon>
        <taxon>Klenkia</taxon>
    </lineage>
</organism>
<evidence type="ECO:0000313" key="3">
    <source>
        <dbReference type="Proteomes" id="UP001361570"/>
    </source>
</evidence>
<accession>A0ABU8DNY7</accession>
<dbReference type="Pfam" id="PF13338">
    <property type="entry name" value="AbiEi_4"/>
    <property type="match status" value="1"/>
</dbReference>
<gene>
    <name evidence="2" type="ORF">TEK04_01485</name>
</gene>
<keyword evidence="3" id="KW-1185">Reference proteome</keyword>